<dbReference type="InterPro" id="IPR000836">
    <property type="entry name" value="PRTase_dom"/>
</dbReference>
<dbReference type="RefSeq" id="WP_188643467.1">
    <property type="nucleotide sequence ID" value="NZ_BMKL01000001.1"/>
</dbReference>
<feature type="domain" description="Phosphoribosyltransferase" evidence="1">
    <location>
        <begin position="82"/>
        <end position="170"/>
    </location>
</feature>
<dbReference type="SUPFAM" id="SSF53271">
    <property type="entry name" value="PRTase-like"/>
    <property type="match status" value="1"/>
</dbReference>
<comment type="caution">
    <text evidence="2">The sequence shown here is derived from an EMBL/GenBank/DDBJ whole genome shotgun (WGS) entry which is preliminary data.</text>
</comment>
<dbReference type="Gene3D" id="3.30.1310.20">
    <property type="entry name" value="PRTase-like"/>
    <property type="match status" value="1"/>
</dbReference>
<dbReference type="Pfam" id="PF00156">
    <property type="entry name" value="Pribosyltran"/>
    <property type="match status" value="1"/>
</dbReference>
<dbReference type="GO" id="GO:0016757">
    <property type="term" value="F:glycosyltransferase activity"/>
    <property type="evidence" value="ECO:0007669"/>
    <property type="project" value="UniProtKB-KW"/>
</dbReference>
<evidence type="ECO:0000313" key="3">
    <source>
        <dbReference type="Proteomes" id="UP000619041"/>
    </source>
</evidence>
<evidence type="ECO:0000259" key="1">
    <source>
        <dbReference type="Pfam" id="PF00156"/>
    </source>
</evidence>
<reference evidence="3" key="1">
    <citation type="journal article" date="2019" name="Int. J. Syst. Evol. Microbiol.">
        <title>The Global Catalogue of Microorganisms (GCM) 10K type strain sequencing project: providing services to taxonomists for standard genome sequencing and annotation.</title>
        <authorList>
            <consortium name="The Broad Institute Genomics Platform"/>
            <consortium name="The Broad Institute Genome Sequencing Center for Infectious Disease"/>
            <person name="Wu L."/>
            <person name="Ma J."/>
        </authorList>
    </citation>
    <scope>NUCLEOTIDE SEQUENCE [LARGE SCALE GENOMIC DNA]</scope>
    <source>
        <strain evidence="3">CGMCC 1.15959</strain>
    </source>
</reference>
<keyword evidence="2" id="KW-0328">Glycosyltransferase</keyword>
<dbReference type="CDD" id="cd06223">
    <property type="entry name" value="PRTases_typeI"/>
    <property type="match status" value="1"/>
</dbReference>
<sequence>MSRRFANRAEAGRLLAEELLALRLTEPVVLALPRGGVPVGLEVARLLHAPMDLLFVRKIGAPGHAEYGIGAVVDGTPPQVVINEALAHSVGASSEYIRHQVDREVQEIARHRSLYRTGPAVALAGRTVIVVDDGIATGGTVRAALEALHRSEARRIVLAVPVSPRDAIEALAPLCDHVVCLETPSPFHAVGAHYVDFTQTTDAEVIDAMHAAQECAHAP</sequence>
<protein>
    <submittedName>
        <fullName evidence="2">Phosphoribosyltransferase</fullName>
    </submittedName>
</protein>
<keyword evidence="3" id="KW-1185">Reference proteome</keyword>
<name>A0ABQ1RZU2_9SPHN</name>
<organism evidence="2 3">
    <name type="scientific">Tsuneonella deserti</name>
    <dbReference type="NCBI Taxonomy" id="2035528"/>
    <lineage>
        <taxon>Bacteria</taxon>
        <taxon>Pseudomonadati</taxon>
        <taxon>Pseudomonadota</taxon>
        <taxon>Alphaproteobacteria</taxon>
        <taxon>Sphingomonadales</taxon>
        <taxon>Erythrobacteraceae</taxon>
        <taxon>Tsuneonella</taxon>
    </lineage>
</organism>
<dbReference type="Proteomes" id="UP000619041">
    <property type="component" value="Unassembled WGS sequence"/>
</dbReference>
<gene>
    <name evidence="2" type="ORF">GCM10011515_02370</name>
</gene>
<proteinExistence type="predicted"/>
<accession>A0ABQ1RZU2</accession>
<keyword evidence="2" id="KW-0808">Transferase</keyword>
<dbReference type="Gene3D" id="3.40.50.2020">
    <property type="match status" value="1"/>
</dbReference>
<dbReference type="InterPro" id="IPR029057">
    <property type="entry name" value="PRTase-like"/>
</dbReference>
<dbReference type="EMBL" id="BMKL01000001">
    <property type="protein sequence ID" value="GGD86300.1"/>
    <property type="molecule type" value="Genomic_DNA"/>
</dbReference>
<evidence type="ECO:0000313" key="2">
    <source>
        <dbReference type="EMBL" id="GGD86300.1"/>
    </source>
</evidence>